<keyword evidence="4" id="KW-0812">Transmembrane</keyword>
<dbReference type="Pfam" id="PF00106">
    <property type="entry name" value="adh_short"/>
    <property type="match status" value="1"/>
</dbReference>
<keyword evidence="2" id="KW-0560">Oxidoreductase</keyword>
<keyword evidence="1" id="KW-0521">NADP</keyword>
<gene>
    <name evidence="5" type="ORF">PVAP13_8NG189900</name>
</gene>
<dbReference type="PANTHER" id="PTHR43899:SF32">
    <property type="entry name" value="OS11G0432600 PROTEIN"/>
    <property type="match status" value="1"/>
</dbReference>
<dbReference type="InterPro" id="IPR036291">
    <property type="entry name" value="NAD(P)-bd_dom_sf"/>
</dbReference>
<keyword evidence="4" id="KW-0472">Membrane</keyword>
<dbReference type="PRINTS" id="PR00081">
    <property type="entry name" value="GDHRDH"/>
</dbReference>
<comment type="similarity">
    <text evidence="3">Belongs to the short-chain dehydrogenases/reductases (SDR) family.</text>
</comment>
<protein>
    <submittedName>
        <fullName evidence="5">Uncharacterized protein</fullName>
    </submittedName>
</protein>
<dbReference type="PRINTS" id="PR00080">
    <property type="entry name" value="SDRFAMILY"/>
</dbReference>
<dbReference type="AlphaFoldDB" id="A0A8T0P6W2"/>
<dbReference type="PANTHER" id="PTHR43899">
    <property type="entry name" value="RH59310P"/>
    <property type="match status" value="1"/>
</dbReference>
<accession>A0A8T0P6W2</accession>
<dbReference type="Proteomes" id="UP000823388">
    <property type="component" value="Chromosome 8N"/>
</dbReference>
<dbReference type="Gene3D" id="3.40.50.720">
    <property type="entry name" value="NAD(P)-binding Rossmann-like Domain"/>
    <property type="match status" value="1"/>
</dbReference>
<dbReference type="GO" id="GO:0045703">
    <property type="term" value="F:ketoreductase activity"/>
    <property type="evidence" value="ECO:0007669"/>
    <property type="project" value="TreeGrafter"/>
</dbReference>
<evidence type="ECO:0000256" key="3">
    <source>
        <dbReference type="RuleBase" id="RU000363"/>
    </source>
</evidence>
<dbReference type="OrthoDB" id="5545019at2759"/>
<sequence>MLGRSLFCIHSSHKRLSSASGRASCSRGYTVLLSATEAVSKMVALLAADHQAPWLASSSSSPAAPVWFALLVALGLVAVVRSAAAFLAWLHRAFLRPGRDLAGRYGAWAVVTGATDGIGRAVALELARRGLHLVLVGRSPAKLARVGKEVRAAAPSCEVRGVAFDLAAAGEDAARRGVARVAAAVEGRDVGVLVNNAGATYPCAAYFHEVDGPVWEAVVRVNVEAATRITRAVLPLMAARGRGAVVNVGSGSSVVVPAFPLYAVYAATKAYVDKFSRSLSVEYKQYGVDVQCQIPLYVATKMSPVKGDSPFIPSPEEYAKSALRCIGYEARCLPYWRHSVQGFLASLVPDAALNQWRLRIGIRKRNEMKALLEEKVFS</sequence>
<comment type="caution">
    <text evidence="5">The sequence shown here is derived from an EMBL/GenBank/DDBJ whole genome shotgun (WGS) entry which is preliminary data.</text>
</comment>
<dbReference type="GO" id="GO:0005783">
    <property type="term" value="C:endoplasmic reticulum"/>
    <property type="evidence" value="ECO:0007669"/>
    <property type="project" value="TreeGrafter"/>
</dbReference>
<dbReference type="InterPro" id="IPR002347">
    <property type="entry name" value="SDR_fam"/>
</dbReference>
<evidence type="ECO:0000313" key="6">
    <source>
        <dbReference type="Proteomes" id="UP000823388"/>
    </source>
</evidence>
<name>A0A8T0P6W2_PANVG</name>
<dbReference type="FunFam" id="3.40.50.720:FF:000137">
    <property type="entry name" value="Hydroxysteroid (17-beta) dehydrogenase 3"/>
    <property type="match status" value="1"/>
</dbReference>
<keyword evidence="4" id="KW-1133">Transmembrane helix</keyword>
<keyword evidence="6" id="KW-1185">Reference proteome</keyword>
<reference evidence="5" key="1">
    <citation type="submission" date="2020-05" db="EMBL/GenBank/DDBJ databases">
        <title>WGS assembly of Panicum virgatum.</title>
        <authorList>
            <person name="Lovell J.T."/>
            <person name="Jenkins J."/>
            <person name="Shu S."/>
            <person name="Juenger T.E."/>
            <person name="Schmutz J."/>
        </authorList>
    </citation>
    <scope>NUCLEOTIDE SEQUENCE</scope>
    <source>
        <strain evidence="5">AP13</strain>
    </source>
</reference>
<dbReference type="CDD" id="cd05356">
    <property type="entry name" value="17beta-HSD1_like_SDR_c"/>
    <property type="match status" value="1"/>
</dbReference>
<dbReference type="PIRSF" id="PIRSF000126">
    <property type="entry name" value="11-beta-HSD1"/>
    <property type="match status" value="1"/>
</dbReference>
<evidence type="ECO:0000313" key="5">
    <source>
        <dbReference type="EMBL" id="KAG2556738.1"/>
    </source>
</evidence>
<dbReference type="EMBL" id="CM029052">
    <property type="protein sequence ID" value="KAG2556738.1"/>
    <property type="molecule type" value="Genomic_DNA"/>
</dbReference>
<evidence type="ECO:0000256" key="1">
    <source>
        <dbReference type="ARBA" id="ARBA00022857"/>
    </source>
</evidence>
<dbReference type="SUPFAM" id="SSF51735">
    <property type="entry name" value="NAD(P)-binding Rossmann-fold domains"/>
    <property type="match status" value="1"/>
</dbReference>
<feature type="transmembrane region" description="Helical" evidence="4">
    <location>
        <begin position="66"/>
        <end position="90"/>
    </location>
</feature>
<proteinExistence type="inferred from homology"/>
<evidence type="ECO:0000256" key="2">
    <source>
        <dbReference type="ARBA" id="ARBA00023002"/>
    </source>
</evidence>
<dbReference type="InterPro" id="IPR051019">
    <property type="entry name" value="VLCFA-Steroid_DH"/>
</dbReference>
<organism evidence="5 6">
    <name type="scientific">Panicum virgatum</name>
    <name type="common">Blackwell switchgrass</name>
    <dbReference type="NCBI Taxonomy" id="38727"/>
    <lineage>
        <taxon>Eukaryota</taxon>
        <taxon>Viridiplantae</taxon>
        <taxon>Streptophyta</taxon>
        <taxon>Embryophyta</taxon>
        <taxon>Tracheophyta</taxon>
        <taxon>Spermatophyta</taxon>
        <taxon>Magnoliopsida</taxon>
        <taxon>Liliopsida</taxon>
        <taxon>Poales</taxon>
        <taxon>Poaceae</taxon>
        <taxon>PACMAD clade</taxon>
        <taxon>Panicoideae</taxon>
        <taxon>Panicodae</taxon>
        <taxon>Paniceae</taxon>
        <taxon>Panicinae</taxon>
        <taxon>Panicum</taxon>
        <taxon>Panicum sect. Hiantes</taxon>
    </lineage>
</organism>
<evidence type="ECO:0000256" key="4">
    <source>
        <dbReference type="SAM" id="Phobius"/>
    </source>
</evidence>